<dbReference type="GO" id="GO:0046872">
    <property type="term" value="F:metal ion binding"/>
    <property type="evidence" value="ECO:0007669"/>
    <property type="project" value="UniProtKB-KW"/>
</dbReference>
<dbReference type="AlphaFoldDB" id="A0AAV1T7J9"/>
<dbReference type="SUPFAM" id="SSF51556">
    <property type="entry name" value="Metallo-dependent hydrolases"/>
    <property type="match status" value="1"/>
</dbReference>
<feature type="binding site" evidence="1">
    <location>
        <position position="11"/>
    </location>
    <ligand>
        <name>a divalent metal cation</name>
        <dbReference type="ChEBI" id="CHEBI:60240"/>
        <label>1</label>
    </ligand>
</feature>
<evidence type="ECO:0000313" key="2">
    <source>
        <dbReference type="EMBL" id="CAK7905760.1"/>
    </source>
</evidence>
<dbReference type="PANTHER" id="PTHR47176:SF1">
    <property type="entry name" value="OS04G0577500 PROTEIN"/>
    <property type="match status" value="1"/>
</dbReference>
<sequence length="307" mass="33494">MTPPLIDAHCHLHDNRLWSPNSPPSHERLEGVLARARTAHLTHVVCCATHEQDWRTLEQLIEQQKTKSHSSMVIVPALGVHPRWAPELAFSIQDGLASLRDKLAMYPRASVGEIGLCKSTRGRTVPLDVQVAAFRAQLQLAAELERTCVLHCVGYHGKLLEILLGVAHNLPPVLVLHSYSGSPDMMRSFLALRGSRVFISLNAKQLTDPRMKKAAACCKALPIEALLLETDAPDQAPSVELVEQAFDQVDEAPLMLREGSTGVNEPALVKLALLGAAEIRGEAPDKLAAAVYQNCKDAFGLDNVAQE</sequence>
<dbReference type="InterPro" id="IPR032466">
    <property type="entry name" value="Metal_Hydrolase"/>
</dbReference>
<organism evidence="2 3">
    <name type="scientific">Peronospora matthiolae</name>
    <dbReference type="NCBI Taxonomy" id="2874970"/>
    <lineage>
        <taxon>Eukaryota</taxon>
        <taxon>Sar</taxon>
        <taxon>Stramenopiles</taxon>
        <taxon>Oomycota</taxon>
        <taxon>Peronosporomycetes</taxon>
        <taxon>Peronosporales</taxon>
        <taxon>Peronosporaceae</taxon>
        <taxon>Peronospora</taxon>
    </lineage>
</organism>
<reference evidence="2" key="1">
    <citation type="submission" date="2024-01" db="EMBL/GenBank/DDBJ databases">
        <authorList>
            <person name="Webb A."/>
        </authorList>
    </citation>
    <scope>NUCLEOTIDE SEQUENCE</scope>
    <source>
        <strain evidence="2">Pm1</strain>
    </source>
</reference>
<feature type="binding site" evidence="1">
    <location>
        <position position="177"/>
    </location>
    <ligand>
        <name>a divalent metal cation</name>
        <dbReference type="ChEBI" id="CHEBI:60240"/>
        <label>2</label>
    </ligand>
</feature>
<keyword evidence="1" id="KW-0479">Metal-binding</keyword>
<gene>
    <name evidence="2" type="ORF">PM001_LOCUS3173</name>
</gene>
<comment type="caution">
    <text evidence="2">The sequence shown here is derived from an EMBL/GenBank/DDBJ whole genome shotgun (WGS) entry which is preliminary data.</text>
</comment>
<protein>
    <submittedName>
        <fullName evidence="2">Uncharacterized protein</fullName>
    </submittedName>
</protein>
<feature type="binding site" evidence="1">
    <location>
        <position position="113"/>
    </location>
    <ligand>
        <name>a divalent metal cation</name>
        <dbReference type="ChEBI" id="CHEBI:60240"/>
        <label>1</label>
    </ligand>
</feature>
<dbReference type="PANTHER" id="PTHR47176">
    <property type="entry name" value="OSJNBA0020J04.13 PROTEIN"/>
    <property type="match status" value="1"/>
</dbReference>
<dbReference type="Proteomes" id="UP001162060">
    <property type="component" value="Unassembled WGS sequence"/>
</dbReference>
<dbReference type="Gene3D" id="3.20.20.140">
    <property type="entry name" value="Metal-dependent hydrolases"/>
    <property type="match status" value="1"/>
</dbReference>
<dbReference type="InterPro" id="IPR001130">
    <property type="entry name" value="TatD-like"/>
</dbReference>
<feature type="binding site" evidence="1">
    <location>
        <position position="9"/>
    </location>
    <ligand>
        <name>a divalent metal cation</name>
        <dbReference type="ChEBI" id="CHEBI:60240"/>
        <label>1</label>
    </ligand>
</feature>
<feature type="binding site" evidence="1">
    <location>
        <position position="151"/>
    </location>
    <ligand>
        <name>a divalent metal cation</name>
        <dbReference type="ChEBI" id="CHEBI:60240"/>
        <label>2</label>
    </ligand>
</feature>
<proteinExistence type="predicted"/>
<evidence type="ECO:0000256" key="1">
    <source>
        <dbReference type="PIRSR" id="PIRSR005902-1"/>
    </source>
</evidence>
<dbReference type="GO" id="GO:0016788">
    <property type="term" value="F:hydrolase activity, acting on ester bonds"/>
    <property type="evidence" value="ECO:0007669"/>
    <property type="project" value="InterPro"/>
</dbReference>
<accession>A0AAV1T7J9</accession>
<evidence type="ECO:0000313" key="3">
    <source>
        <dbReference type="Proteomes" id="UP001162060"/>
    </source>
</evidence>
<dbReference type="Pfam" id="PF01026">
    <property type="entry name" value="TatD_DNase"/>
    <property type="match status" value="1"/>
</dbReference>
<name>A0AAV1T7J9_9STRA</name>
<dbReference type="EMBL" id="CAKLBY020000030">
    <property type="protein sequence ID" value="CAK7905760.1"/>
    <property type="molecule type" value="Genomic_DNA"/>
</dbReference>
<feature type="binding site" evidence="1">
    <location>
        <position position="231"/>
    </location>
    <ligand>
        <name>a divalent metal cation</name>
        <dbReference type="ChEBI" id="CHEBI:60240"/>
        <label>1</label>
    </ligand>
</feature>
<dbReference type="CDD" id="cd01310">
    <property type="entry name" value="TatD_DNAse"/>
    <property type="match status" value="1"/>
</dbReference>
<dbReference type="PIRSF" id="PIRSF005902">
    <property type="entry name" value="DNase_TatD"/>
    <property type="match status" value="1"/>
</dbReference>